<evidence type="ECO:0000313" key="2">
    <source>
        <dbReference type="EMBL" id="SOE58683.1"/>
    </source>
</evidence>
<feature type="transmembrane region" description="Helical" evidence="1">
    <location>
        <begin position="116"/>
        <end position="136"/>
    </location>
</feature>
<keyword evidence="1" id="KW-1133">Transmembrane helix</keyword>
<evidence type="ECO:0000313" key="3">
    <source>
        <dbReference type="Proteomes" id="UP000219440"/>
    </source>
</evidence>
<feature type="transmembrane region" description="Helical" evidence="1">
    <location>
        <begin position="79"/>
        <end position="104"/>
    </location>
</feature>
<evidence type="ECO:0008006" key="4">
    <source>
        <dbReference type="Google" id="ProtNLM"/>
    </source>
</evidence>
<dbReference type="Proteomes" id="UP000219440">
    <property type="component" value="Unassembled WGS sequence"/>
</dbReference>
<dbReference type="RefSeq" id="WP_218839980.1">
    <property type="nucleotide sequence ID" value="NZ_BMLC01000001.1"/>
</dbReference>
<accession>A0A2C8Z4W9</accession>
<organism evidence="2 3">
    <name type="scientific">Salinibacterium xinjiangense</name>
    <dbReference type="NCBI Taxonomy" id="386302"/>
    <lineage>
        <taxon>Bacteria</taxon>
        <taxon>Bacillati</taxon>
        <taxon>Actinomycetota</taxon>
        <taxon>Actinomycetes</taxon>
        <taxon>Micrococcales</taxon>
        <taxon>Microbacteriaceae</taxon>
        <taxon>Salinibacterium</taxon>
    </lineage>
</organism>
<dbReference type="EMBL" id="OCST01000002">
    <property type="protein sequence ID" value="SOE58683.1"/>
    <property type="molecule type" value="Genomic_DNA"/>
</dbReference>
<protein>
    <recommendedName>
        <fullName evidence="4">DUF3180 domain-containing protein</fullName>
    </recommendedName>
</protein>
<reference evidence="2 3" key="1">
    <citation type="submission" date="2017-09" db="EMBL/GenBank/DDBJ databases">
        <authorList>
            <person name="Ehlers B."/>
            <person name="Leendertz F.H."/>
        </authorList>
    </citation>
    <scope>NUCLEOTIDE SEQUENCE [LARGE SCALE GENOMIC DNA]</scope>
    <source>
        <strain evidence="2 3">CGMCC 1.05381</strain>
    </source>
</reference>
<sequence length="160" mass="16117">MTRTTPASLLLLAVLGGGVMWFIETALATSGRAVVLPPVTLGVALLLIGVIIVAMALPVRRVSRGVAHARVDPFYATRVLMLAKASSLGGALLGGGGLGIVGYLLSRSLVASPNAVTMSVVAAAGAILLLVAGLVAEHMCSIPPGDEKRDDGAPDPRGMA</sequence>
<dbReference type="AlphaFoldDB" id="A0A2C8Z4W9"/>
<evidence type="ECO:0000256" key="1">
    <source>
        <dbReference type="SAM" id="Phobius"/>
    </source>
</evidence>
<dbReference type="InterPro" id="IPR021517">
    <property type="entry name" value="DUF3180"/>
</dbReference>
<dbReference type="Pfam" id="PF11377">
    <property type="entry name" value="DUF3180"/>
    <property type="match status" value="1"/>
</dbReference>
<keyword evidence="1" id="KW-0472">Membrane</keyword>
<keyword evidence="1" id="KW-0812">Transmembrane</keyword>
<keyword evidence="3" id="KW-1185">Reference proteome</keyword>
<name>A0A2C8Z4W9_9MICO</name>
<feature type="transmembrane region" description="Helical" evidence="1">
    <location>
        <begin position="38"/>
        <end position="59"/>
    </location>
</feature>
<gene>
    <name evidence="2" type="ORF">SAMN06296378_0809</name>
</gene>
<proteinExistence type="predicted"/>